<feature type="transmembrane region" description="Helical" evidence="8">
    <location>
        <begin position="65"/>
        <end position="86"/>
    </location>
</feature>
<dbReference type="PANTHER" id="PTHR31592:SF1">
    <property type="entry name" value="TRANSMEMBRANE PROTEIN 192"/>
    <property type="match status" value="1"/>
</dbReference>
<dbReference type="Proteomes" id="UP001642540">
    <property type="component" value="Unassembled WGS sequence"/>
</dbReference>
<proteinExistence type="inferred from homology"/>
<dbReference type="InterPro" id="IPR029399">
    <property type="entry name" value="TMEM192"/>
</dbReference>
<gene>
    <name evidence="9" type="ORF">ODALV1_LOCUS10416</name>
    <name evidence="10" type="ORF">ODALV1_LOCUS15383</name>
</gene>
<comment type="caution">
    <text evidence="10">The sequence shown here is derived from an EMBL/GenBank/DDBJ whole genome shotgun (WGS) entry which is preliminary data.</text>
</comment>
<comment type="similarity">
    <text evidence="2">Belongs to the TMEM192 family.</text>
</comment>
<dbReference type="Pfam" id="PF14802">
    <property type="entry name" value="TMEM192"/>
    <property type="match status" value="1"/>
</dbReference>
<keyword evidence="6 8" id="KW-0472">Membrane</keyword>
<dbReference type="PANTHER" id="PTHR31592">
    <property type="entry name" value="TRANSMEMBRANE PROTEIN 192"/>
    <property type="match status" value="1"/>
</dbReference>
<evidence type="ECO:0000256" key="7">
    <source>
        <dbReference type="SAM" id="MobiDB-lite"/>
    </source>
</evidence>
<keyword evidence="5 8" id="KW-1133">Transmembrane helix</keyword>
<name>A0ABP1QUV6_9HEXA</name>
<feature type="transmembrane region" description="Helical" evidence="8">
    <location>
        <begin position="155"/>
        <end position="179"/>
    </location>
</feature>
<evidence type="ECO:0000256" key="2">
    <source>
        <dbReference type="ARBA" id="ARBA00006314"/>
    </source>
</evidence>
<keyword evidence="11" id="KW-1185">Reference proteome</keyword>
<organism evidence="10 11">
    <name type="scientific">Orchesella dallaii</name>
    <dbReference type="NCBI Taxonomy" id="48710"/>
    <lineage>
        <taxon>Eukaryota</taxon>
        <taxon>Metazoa</taxon>
        <taxon>Ecdysozoa</taxon>
        <taxon>Arthropoda</taxon>
        <taxon>Hexapoda</taxon>
        <taxon>Collembola</taxon>
        <taxon>Entomobryomorpha</taxon>
        <taxon>Entomobryoidea</taxon>
        <taxon>Orchesellidae</taxon>
        <taxon>Orchesellinae</taxon>
        <taxon>Orchesella</taxon>
    </lineage>
</organism>
<evidence type="ECO:0000313" key="11">
    <source>
        <dbReference type="Proteomes" id="UP001642540"/>
    </source>
</evidence>
<dbReference type="EMBL" id="CAXLJM020000032">
    <property type="protein sequence ID" value="CAL8100025.1"/>
    <property type="molecule type" value="Genomic_DNA"/>
</dbReference>
<comment type="subcellular location">
    <subcellularLocation>
        <location evidence="1">Membrane</location>
        <topology evidence="1">Multi-pass membrane protein</topology>
    </subcellularLocation>
</comment>
<evidence type="ECO:0000256" key="1">
    <source>
        <dbReference type="ARBA" id="ARBA00004141"/>
    </source>
</evidence>
<evidence type="ECO:0000256" key="6">
    <source>
        <dbReference type="ARBA" id="ARBA00023136"/>
    </source>
</evidence>
<evidence type="ECO:0000256" key="4">
    <source>
        <dbReference type="ARBA" id="ARBA00022692"/>
    </source>
</evidence>
<evidence type="ECO:0000313" key="9">
    <source>
        <dbReference type="EMBL" id="CAL8100025.1"/>
    </source>
</evidence>
<feature type="compositionally biased region" description="Basic and acidic residues" evidence="7">
    <location>
        <begin position="19"/>
        <end position="42"/>
    </location>
</feature>
<feature type="region of interest" description="Disordered" evidence="7">
    <location>
        <begin position="14"/>
        <end position="43"/>
    </location>
</feature>
<keyword evidence="4 8" id="KW-0812">Transmembrane</keyword>
<evidence type="ECO:0000256" key="8">
    <source>
        <dbReference type="SAM" id="Phobius"/>
    </source>
</evidence>
<feature type="transmembrane region" description="Helical" evidence="8">
    <location>
        <begin position="199"/>
        <end position="220"/>
    </location>
</feature>
<reference evidence="10 11" key="1">
    <citation type="submission" date="2024-08" db="EMBL/GenBank/DDBJ databases">
        <authorList>
            <person name="Cucini C."/>
            <person name="Frati F."/>
        </authorList>
    </citation>
    <scope>NUCLEOTIDE SEQUENCE [LARGE SCALE GENOMIC DNA]</scope>
</reference>
<dbReference type="EMBL" id="CAXLJM020000046">
    <property type="protein sequence ID" value="CAL8111842.1"/>
    <property type="molecule type" value="Genomic_DNA"/>
</dbReference>
<protein>
    <recommendedName>
        <fullName evidence="3">Transmembrane protein 192</fullName>
    </recommendedName>
</protein>
<evidence type="ECO:0000313" key="10">
    <source>
        <dbReference type="EMBL" id="CAL8111842.1"/>
    </source>
</evidence>
<evidence type="ECO:0000256" key="3">
    <source>
        <dbReference type="ARBA" id="ARBA00014635"/>
    </source>
</evidence>
<sequence length="294" mass="33272">MVSIVGKRIQAGMSFNSSHDSDDSHSGSEHENRSEFGNHEDDGSSANYMLPHYTTTLEVKKINTVWAGGVLVLISIAVLYITSVIVTVECSGPNQTVSTESLQYEILCYVPSVSLIMYLQSLLWGLFLICDQYIQYEHIKARRRGYLEFYNETRTLSQMPFCIVSAWCALLLAISTVLHDNCLSEGRCGHQVHLGKAEYALLFVGIEGVLIIIFSAVYIYKVYRFNQSKPLPDVLREEFMSVATDYNPNSVGQVDEEIFQRQADVIRYLSEHNAILRRKVMELNNQLMENSASI</sequence>
<accession>A0ABP1QUV6</accession>
<feature type="transmembrane region" description="Helical" evidence="8">
    <location>
        <begin position="106"/>
        <end position="134"/>
    </location>
</feature>
<evidence type="ECO:0000256" key="5">
    <source>
        <dbReference type="ARBA" id="ARBA00022989"/>
    </source>
</evidence>